<dbReference type="PROSITE" id="PS50222">
    <property type="entry name" value="EF_HAND_2"/>
    <property type="match status" value="2"/>
</dbReference>
<dbReference type="PROSITE" id="PS00018">
    <property type="entry name" value="EF_HAND_1"/>
    <property type="match status" value="2"/>
</dbReference>
<feature type="compositionally biased region" description="Pro residues" evidence="4">
    <location>
        <begin position="293"/>
        <end position="304"/>
    </location>
</feature>
<feature type="compositionally biased region" description="Polar residues" evidence="4">
    <location>
        <begin position="405"/>
        <end position="418"/>
    </location>
</feature>
<comment type="caution">
    <text evidence="6">The sequence shown here is derived from an EMBL/GenBank/DDBJ whole genome shotgun (WGS) entry which is preliminary data.</text>
</comment>
<keyword evidence="1" id="KW-0479">Metal-binding</keyword>
<dbReference type="SUPFAM" id="SSF47473">
    <property type="entry name" value="EF-hand"/>
    <property type="match status" value="1"/>
</dbReference>
<dbReference type="SMART" id="SM00054">
    <property type="entry name" value="EFh"/>
    <property type="match status" value="2"/>
</dbReference>
<accession>A0AA36H8S5</accession>
<dbReference type="InterPro" id="IPR011992">
    <property type="entry name" value="EF-hand-dom_pair"/>
</dbReference>
<protein>
    <recommendedName>
        <fullName evidence="5">EF-hand domain-containing protein</fullName>
    </recommendedName>
</protein>
<feature type="region of interest" description="Disordered" evidence="4">
    <location>
        <begin position="375"/>
        <end position="435"/>
    </location>
</feature>
<name>A0AA36H8S5_CYLNA</name>
<feature type="compositionally biased region" description="Basic and acidic residues" evidence="4">
    <location>
        <begin position="68"/>
        <end position="77"/>
    </location>
</feature>
<feature type="region of interest" description="Disordered" evidence="4">
    <location>
        <begin position="17"/>
        <end position="40"/>
    </location>
</feature>
<feature type="region of interest" description="Disordered" evidence="4">
    <location>
        <begin position="68"/>
        <end position="142"/>
    </location>
</feature>
<dbReference type="GO" id="GO:0005509">
    <property type="term" value="F:calcium ion binding"/>
    <property type="evidence" value="ECO:0007669"/>
    <property type="project" value="InterPro"/>
</dbReference>
<feature type="compositionally biased region" description="Polar residues" evidence="4">
    <location>
        <begin position="203"/>
        <end position="228"/>
    </location>
</feature>
<feature type="compositionally biased region" description="Pro residues" evidence="4">
    <location>
        <begin position="381"/>
        <end position="391"/>
    </location>
</feature>
<dbReference type="Pfam" id="PF13499">
    <property type="entry name" value="EF-hand_7"/>
    <property type="match status" value="1"/>
</dbReference>
<organism evidence="6 7">
    <name type="scientific">Cylicocyclus nassatus</name>
    <name type="common">Nematode worm</name>
    <dbReference type="NCBI Taxonomy" id="53992"/>
    <lineage>
        <taxon>Eukaryota</taxon>
        <taxon>Metazoa</taxon>
        <taxon>Ecdysozoa</taxon>
        <taxon>Nematoda</taxon>
        <taxon>Chromadorea</taxon>
        <taxon>Rhabditida</taxon>
        <taxon>Rhabditina</taxon>
        <taxon>Rhabditomorpha</taxon>
        <taxon>Strongyloidea</taxon>
        <taxon>Strongylidae</taxon>
        <taxon>Cylicocyclus</taxon>
    </lineage>
</organism>
<dbReference type="InterPro" id="IPR002048">
    <property type="entry name" value="EF_hand_dom"/>
</dbReference>
<reference evidence="6" key="1">
    <citation type="submission" date="2023-07" db="EMBL/GenBank/DDBJ databases">
        <authorList>
            <consortium name="CYATHOMIX"/>
        </authorList>
    </citation>
    <scope>NUCLEOTIDE SEQUENCE</scope>
    <source>
        <strain evidence="6">N/A</strain>
    </source>
</reference>
<evidence type="ECO:0000256" key="4">
    <source>
        <dbReference type="SAM" id="MobiDB-lite"/>
    </source>
</evidence>
<keyword evidence="7" id="KW-1185">Reference proteome</keyword>
<proteinExistence type="predicted"/>
<keyword evidence="2" id="KW-0677">Repeat</keyword>
<dbReference type="Gene3D" id="1.10.238.10">
    <property type="entry name" value="EF-hand"/>
    <property type="match status" value="1"/>
</dbReference>
<evidence type="ECO:0000256" key="3">
    <source>
        <dbReference type="ARBA" id="ARBA00022837"/>
    </source>
</evidence>
<evidence type="ECO:0000259" key="5">
    <source>
        <dbReference type="PROSITE" id="PS50222"/>
    </source>
</evidence>
<feature type="compositionally biased region" description="Basic and acidic residues" evidence="4">
    <location>
        <begin position="263"/>
        <end position="274"/>
    </location>
</feature>
<evidence type="ECO:0000313" key="7">
    <source>
        <dbReference type="Proteomes" id="UP001176961"/>
    </source>
</evidence>
<dbReference type="CDD" id="cd00051">
    <property type="entry name" value="EFh"/>
    <property type="match status" value="1"/>
</dbReference>
<feature type="region of interest" description="Disordered" evidence="4">
    <location>
        <begin position="168"/>
        <end position="328"/>
    </location>
</feature>
<evidence type="ECO:0000313" key="6">
    <source>
        <dbReference type="EMBL" id="CAJ0606047.1"/>
    </source>
</evidence>
<dbReference type="Proteomes" id="UP001176961">
    <property type="component" value="Unassembled WGS sequence"/>
</dbReference>
<feature type="domain" description="EF-hand" evidence="5">
    <location>
        <begin position="513"/>
        <end position="548"/>
    </location>
</feature>
<dbReference type="PANTHER" id="PTHR13025:SF6">
    <property type="entry name" value="EF-HAND DOMAIN-CONTAINING PROTEIN-RELATED"/>
    <property type="match status" value="1"/>
</dbReference>
<feature type="domain" description="EF-hand" evidence="5">
    <location>
        <begin position="477"/>
        <end position="512"/>
    </location>
</feature>
<dbReference type="PANTHER" id="PTHR13025">
    <property type="entry name" value="EF-HAND DOMAIN-CONTAINING PROTEIN D"/>
    <property type="match status" value="1"/>
</dbReference>
<dbReference type="InterPro" id="IPR040365">
    <property type="entry name" value="EFHD1/2"/>
</dbReference>
<sequence length="611" mass="68247">MADPELASKLARRLENIDSLDEEDFRPHKEPPPAPVLPEKIVPNPYVAADDSVSIDDLIARTLKRNEHANEHSEENNNHVPVTNPDDVNSTRTTQSDAVQSTHPIKPIAVDTSFEPHRVGSPGSRNSPAHSLPKTPPPKTTIGELLVKDQQPLPAPPASRCPVIPIQHHVHKTEPRRLPSPEDEGEELERKLAAQRSKKHYAQTPSPNSAVVFSNSENSVTAEPSQNHVEPKQTDSKPSTEPVTEQPQQNNLFTPNNVVETQAEVHADHTDQKSFTKSPSPLNSQSPAHPSVSSPPPPSFPPPQLVKNFSREGSVEKPSSLKSALDPDDLRHLILEELKKNKTNVEEMIVLRGMKQGSSEKSFSPSRELLEMIQRENGVRSPPPVPPPKPLSRPQSPAITKKFSLDSTSSGDQNMFSERQNKPNPPLQFAHKQSSSVDGELSMIFDRRNKINEGETMPEMIHKKLSLYAEFSEFSRKQIRFFNETFKKYDEDGDGFIDFDELKRMMEKLGEAQTHIALKEIIRKVDEDKDNKISLREFFLIFRLAAQNQLGCSEVFQTLADSVDVTKEGVLGAASFFQAKGQGKVRIIVFNCKDNVLVKIMCDAIKEANFE</sequence>
<evidence type="ECO:0000256" key="1">
    <source>
        <dbReference type="ARBA" id="ARBA00022723"/>
    </source>
</evidence>
<keyword evidence="3" id="KW-0106">Calcium</keyword>
<dbReference type="EMBL" id="CATQJL010000316">
    <property type="protein sequence ID" value="CAJ0606047.1"/>
    <property type="molecule type" value="Genomic_DNA"/>
</dbReference>
<evidence type="ECO:0000256" key="2">
    <source>
        <dbReference type="ARBA" id="ARBA00022737"/>
    </source>
</evidence>
<dbReference type="AlphaFoldDB" id="A0AA36H8S5"/>
<feature type="compositionally biased region" description="Polar residues" evidence="4">
    <location>
        <begin position="86"/>
        <end position="103"/>
    </location>
</feature>
<gene>
    <name evidence="6" type="ORF">CYNAS_LOCUS18030</name>
</gene>
<feature type="compositionally biased region" description="Polar residues" evidence="4">
    <location>
        <begin position="236"/>
        <end position="260"/>
    </location>
</feature>
<dbReference type="InterPro" id="IPR018247">
    <property type="entry name" value="EF_Hand_1_Ca_BS"/>
</dbReference>